<keyword evidence="3" id="KW-1185">Reference proteome</keyword>
<dbReference type="OrthoDB" id="8848687at2"/>
<feature type="signal peptide" evidence="1">
    <location>
        <begin position="1"/>
        <end position="21"/>
    </location>
</feature>
<evidence type="ECO:0000313" key="3">
    <source>
        <dbReference type="Proteomes" id="UP000294829"/>
    </source>
</evidence>
<dbReference type="EMBL" id="SMYL01000005">
    <property type="protein sequence ID" value="TDK65576.1"/>
    <property type="molecule type" value="Genomic_DNA"/>
</dbReference>
<organism evidence="2 3">
    <name type="scientific">Sapientia aquatica</name>
    <dbReference type="NCBI Taxonomy" id="1549640"/>
    <lineage>
        <taxon>Bacteria</taxon>
        <taxon>Pseudomonadati</taxon>
        <taxon>Pseudomonadota</taxon>
        <taxon>Betaproteobacteria</taxon>
        <taxon>Burkholderiales</taxon>
        <taxon>Oxalobacteraceae</taxon>
        <taxon>Sapientia</taxon>
    </lineage>
</organism>
<feature type="chain" id="PRO_5020447407" description="Outer membrane protein beta-barrel domain-containing protein" evidence="1">
    <location>
        <begin position="22"/>
        <end position="166"/>
    </location>
</feature>
<name>A0A4R5W0L8_9BURK</name>
<dbReference type="Gene3D" id="2.40.160.20">
    <property type="match status" value="1"/>
</dbReference>
<protein>
    <recommendedName>
        <fullName evidence="4">Outer membrane protein beta-barrel domain-containing protein</fullName>
    </recommendedName>
</protein>
<dbReference type="AlphaFoldDB" id="A0A4R5W0L8"/>
<keyword evidence="1" id="KW-0732">Signal</keyword>
<dbReference type="Proteomes" id="UP000294829">
    <property type="component" value="Unassembled WGS sequence"/>
</dbReference>
<dbReference type="RefSeq" id="WP_133328615.1">
    <property type="nucleotide sequence ID" value="NZ_SMYL01000005.1"/>
</dbReference>
<comment type="caution">
    <text evidence="2">The sequence shown here is derived from an EMBL/GenBank/DDBJ whole genome shotgun (WGS) entry which is preliminary data.</text>
</comment>
<evidence type="ECO:0008006" key="4">
    <source>
        <dbReference type="Google" id="ProtNLM"/>
    </source>
</evidence>
<reference evidence="2 3" key="1">
    <citation type="submission" date="2019-03" db="EMBL/GenBank/DDBJ databases">
        <title>Sapientia aquatica gen. nov., sp. nov., isolated from a crater lake.</title>
        <authorList>
            <person name="Felfoldi T."/>
            <person name="Szabo A."/>
            <person name="Toth E."/>
            <person name="Schumann P."/>
            <person name="Keki Z."/>
            <person name="Marialigeti K."/>
            <person name="Mathe I."/>
        </authorList>
    </citation>
    <scope>NUCLEOTIDE SEQUENCE [LARGE SCALE GENOMIC DNA]</scope>
    <source>
        <strain evidence="2 3">SA-152</strain>
    </source>
</reference>
<sequence length="166" mass="18453">MIRHLTRAAFFSLALCSVAHAEDTFLGMDVIDAKPANEVWIDSGFYSYHFDRNANLNGDNYGLGAEYRFSDVSAVTVGRFYNSDRQYSNYAGVYYQPLAIGPVKLGAVVGGFNGYPKMKDGGWFLAAIPVATVEWKRVGLNVAFVPTLKDRLYGAISFQLKVKVWD</sequence>
<evidence type="ECO:0000313" key="2">
    <source>
        <dbReference type="EMBL" id="TDK65576.1"/>
    </source>
</evidence>
<gene>
    <name evidence="2" type="ORF">E2I14_11530</name>
</gene>
<proteinExistence type="predicted"/>
<evidence type="ECO:0000256" key="1">
    <source>
        <dbReference type="SAM" id="SignalP"/>
    </source>
</evidence>
<accession>A0A4R5W0L8</accession>